<keyword evidence="1" id="KW-0597">Phosphoprotein</keyword>
<dbReference type="InterPro" id="IPR043197">
    <property type="entry name" value="Plakin"/>
</dbReference>
<dbReference type="Ensembl" id="ENSEBUT00000001277.1">
    <property type="protein sequence ID" value="ENSEBUP00000000965.1"/>
    <property type="gene ID" value="ENSEBUG00000000945.1"/>
</dbReference>
<dbReference type="InterPro" id="IPR041615">
    <property type="entry name" value="Desmoplakin_SH3"/>
</dbReference>
<dbReference type="AlphaFoldDB" id="A0A8C4NDL3"/>
<dbReference type="GO" id="GO:0042060">
    <property type="term" value="P:wound healing"/>
    <property type="evidence" value="ECO:0007669"/>
    <property type="project" value="TreeGrafter"/>
</dbReference>
<name>A0A8C4NDL3_EPTBU</name>
<dbReference type="InterPro" id="IPR002017">
    <property type="entry name" value="Spectrin_repeat"/>
</dbReference>
<organism evidence="5 6">
    <name type="scientific">Eptatretus burgeri</name>
    <name type="common">Inshore hagfish</name>
    <dbReference type="NCBI Taxonomy" id="7764"/>
    <lineage>
        <taxon>Eukaryota</taxon>
        <taxon>Metazoa</taxon>
        <taxon>Chordata</taxon>
        <taxon>Craniata</taxon>
        <taxon>Vertebrata</taxon>
        <taxon>Cyclostomata</taxon>
        <taxon>Myxini</taxon>
        <taxon>Myxiniformes</taxon>
        <taxon>Myxinidae</taxon>
        <taxon>Eptatretinae</taxon>
        <taxon>Eptatretus</taxon>
    </lineage>
</organism>
<keyword evidence="6" id="KW-1185">Reference proteome</keyword>
<dbReference type="Pfam" id="PF18373">
    <property type="entry name" value="Spectrin_2"/>
    <property type="match status" value="1"/>
</dbReference>
<keyword evidence="2" id="KW-0677">Repeat</keyword>
<dbReference type="Pfam" id="PF21019">
    <property type="entry name" value="Spectrin_3"/>
    <property type="match status" value="1"/>
</dbReference>
<dbReference type="GO" id="GO:0030054">
    <property type="term" value="C:cell junction"/>
    <property type="evidence" value="ECO:0007669"/>
    <property type="project" value="TreeGrafter"/>
</dbReference>
<dbReference type="Pfam" id="PF00435">
    <property type="entry name" value="Spectrin"/>
    <property type="match status" value="2"/>
</dbReference>
<evidence type="ECO:0000256" key="2">
    <source>
        <dbReference type="ARBA" id="ARBA00022737"/>
    </source>
</evidence>
<protein>
    <submittedName>
        <fullName evidence="5">Uncharacterized protein</fullName>
    </submittedName>
</protein>
<dbReference type="Gene3D" id="1.20.58.60">
    <property type="match status" value="2"/>
</dbReference>
<dbReference type="GO" id="GO:1990254">
    <property type="term" value="F:keratin filament binding"/>
    <property type="evidence" value="ECO:0007669"/>
    <property type="project" value="TreeGrafter"/>
</dbReference>
<dbReference type="Proteomes" id="UP000694388">
    <property type="component" value="Unplaced"/>
</dbReference>
<dbReference type="GeneTree" id="ENSGT00940000154843"/>
<dbReference type="GO" id="GO:0005198">
    <property type="term" value="F:structural molecule activity"/>
    <property type="evidence" value="ECO:0007669"/>
    <property type="project" value="TreeGrafter"/>
</dbReference>
<dbReference type="OMA" id="ANTIEMM"/>
<proteinExistence type="predicted"/>
<reference evidence="5" key="2">
    <citation type="submission" date="2025-09" db="UniProtKB">
        <authorList>
            <consortium name="Ensembl"/>
        </authorList>
    </citation>
    <scope>IDENTIFICATION</scope>
</reference>
<evidence type="ECO:0000259" key="3">
    <source>
        <dbReference type="Pfam" id="PF17902"/>
    </source>
</evidence>
<dbReference type="Gene3D" id="1.20.58.1060">
    <property type="match status" value="1"/>
</dbReference>
<dbReference type="GO" id="GO:0005737">
    <property type="term" value="C:cytoplasm"/>
    <property type="evidence" value="ECO:0007669"/>
    <property type="project" value="TreeGrafter"/>
</dbReference>
<dbReference type="Pfam" id="PF17902">
    <property type="entry name" value="SH3_10"/>
    <property type="match status" value="1"/>
</dbReference>
<feature type="domain" description="Desmoplakin SH3" evidence="3">
    <location>
        <begin position="410"/>
        <end position="474"/>
    </location>
</feature>
<dbReference type="InterPro" id="IPR018159">
    <property type="entry name" value="Spectrin/alpha-actinin"/>
</dbReference>
<dbReference type="SMART" id="SM00150">
    <property type="entry name" value="SPEC"/>
    <property type="match status" value="3"/>
</dbReference>
<reference evidence="5" key="1">
    <citation type="submission" date="2025-08" db="UniProtKB">
        <authorList>
            <consortium name="Ensembl"/>
        </authorList>
    </citation>
    <scope>IDENTIFICATION</scope>
</reference>
<dbReference type="GO" id="GO:0016020">
    <property type="term" value="C:membrane"/>
    <property type="evidence" value="ECO:0007669"/>
    <property type="project" value="TreeGrafter"/>
</dbReference>
<evidence type="ECO:0000313" key="6">
    <source>
        <dbReference type="Proteomes" id="UP000694388"/>
    </source>
</evidence>
<dbReference type="SUPFAM" id="SSF46966">
    <property type="entry name" value="Spectrin repeat"/>
    <property type="match status" value="1"/>
</dbReference>
<evidence type="ECO:0000256" key="1">
    <source>
        <dbReference type="ARBA" id="ARBA00022553"/>
    </source>
</evidence>
<dbReference type="CDD" id="cd00176">
    <property type="entry name" value="SPEC"/>
    <property type="match status" value="1"/>
</dbReference>
<dbReference type="InterPro" id="IPR041573">
    <property type="entry name" value="Desmoplakin_Spectrin-like"/>
</dbReference>
<dbReference type="PANTHER" id="PTHR23169">
    <property type="entry name" value="ENVOPLAKIN"/>
    <property type="match status" value="1"/>
</dbReference>
<feature type="domain" description="Desmoplakin spectrin-like" evidence="4">
    <location>
        <begin position="512"/>
        <end position="580"/>
    </location>
</feature>
<accession>A0A8C4NDL3</accession>
<dbReference type="GO" id="GO:0045095">
    <property type="term" value="C:keratin filament"/>
    <property type="evidence" value="ECO:0007669"/>
    <property type="project" value="TreeGrafter"/>
</dbReference>
<dbReference type="Gene3D" id="2.30.30.40">
    <property type="entry name" value="SH3 Domains"/>
    <property type="match status" value="1"/>
</dbReference>
<dbReference type="GO" id="GO:0045110">
    <property type="term" value="P:intermediate filament bundle assembly"/>
    <property type="evidence" value="ECO:0007669"/>
    <property type="project" value="TreeGrafter"/>
</dbReference>
<evidence type="ECO:0000259" key="4">
    <source>
        <dbReference type="Pfam" id="PF18373"/>
    </source>
</evidence>
<evidence type="ECO:0000313" key="5">
    <source>
        <dbReference type="Ensembl" id="ENSEBUP00000000965.1"/>
    </source>
</evidence>
<dbReference type="PANTHER" id="PTHR23169:SF21">
    <property type="entry name" value="EPIPLAKIN"/>
    <property type="match status" value="1"/>
</dbReference>
<sequence>MQMPTQRMPSPVWVKQTQSTSWSVSSDASNLIAMFENVLREADTFLQADLRRIETYHMPWHIAQAGRCLMEAEKIVKTLAVERLTSMEMERVIMLDRELQALKGYQHTITQYEMSAQKISGYGGTIRTRPTSEISQTFSYISDLQAWIEQRETDICDCEWPSDAEHMEQAYKQHSANHRTIVDFGTKVENAIHLQASIPPHYKAEMDKSLEDLKEKYNNLLAVSMDRKENLNKLKAFIQYATKELKWLNQREEEEVTYDWSDRNTNMERKSEDLMMLMKSMEQEEVDISRVRQMADNLIVEGHPAKSTVEAFIDSLQTQWSWLLELIKCIQGHLKENKRYFQFFRDIEEAEKLLRSQEEILNHHYNDNHHTAIPELQNMLQEAMAEKDAVTLFNRTTSSLSSQAKTIVQLRPRLPEHRVHEMLSLRALCKYRLDNMTIHPNDQLLLKNNGSRINWRCTAPGGADVGALSVCLQIAPPNKDALRAANTIEMMQEQNLSLCQNMIIRLRCSMMWQCLLRDVDIITSWTVEKCPSQDEYNQVVSEFESNYKEFIRLTQDTEYFTPEELYQLKKDYNVCIKKRNYIIAKINPSETIEPSTNGSVTQQPSPKSASHYGTIILPSIEPLEQQMMTVMKTPLQSARLLAHSEERLAQLSQILRQCSITGAELEAAGRERDLSNTQRTSLGNVSTRLQTLQDNTDRGLKHMKVIDSAMNSYLDVEALTKAYELKLARGELVVTSAESVHAHTQLLKQWQLELDRGRAVRTMHEQWQKAWQADGENARAMNLHYPDVQNYGQQAQKLEHRWDAMQQHIGTRLERMNDLSKTLEEHRQHRRFLDSWYEEATGVLQRGTELEGEQQG</sequence>